<keyword evidence="11" id="KW-0812">Transmembrane</keyword>
<comment type="catalytic activity">
    <reaction evidence="10">
        <text>di-trans,octa-cis-undecaprenyl diphospho-N-acetyl-alpha-D-muramoyl-L-alanyl-D-glutamyl-meso-2,6-diaminopimeloyl-D-alanyl-D-alanine + UDP-N-acetyl-alpha-D-glucosamine = di-trans,octa-cis-undecaprenyl diphospho-[N-acetyl-alpha-D-glucosaminyl-(1-&gt;4)]-N-acetyl-alpha-D-muramoyl-L-alanyl-D-glutamyl-meso-2,6-diaminopimeloyl-D-alanyl-D-alanine + UDP + H(+)</text>
        <dbReference type="Rhea" id="RHEA:31227"/>
        <dbReference type="ChEBI" id="CHEBI:15378"/>
        <dbReference type="ChEBI" id="CHEBI:57705"/>
        <dbReference type="ChEBI" id="CHEBI:58223"/>
        <dbReference type="ChEBI" id="CHEBI:61387"/>
        <dbReference type="ChEBI" id="CHEBI:61388"/>
        <dbReference type="EC" id="2.4.1.227"/>
    </reaction>
</comment>
<dbReference type="GO" id="GO:0051301">
    <property type="term" value="P:cell division"/>
    <property type="evidence" value="ECO:0007669"/>
    <property type="project" value="UniProtKB-KW"/>
</dbReference>
<feature type="binding site" evidence="10">
    <location>
        <position position="164"/>
    </location>
    <ligand>
        <name>UDP-N-acetyl-alpha-D-glucosamine</name>
        <dbReference type="ChEBI" id="CHEBI:57705"/>
    </ligand>
</feature>
<evidence type="ECO:0000256" key="7">
    <source>
        <dbReference type="ARBA" id="ARBA00023136"/>
    </source>
</evidence>
<evidence type="ECO:0000313" key="14">
    <source>
        <dbReference type="EMBL" id="GHC11291.1"/>
    </source>
</evidence>
<proteinExistence type="inferred from homology"/>
<dbReference type="EC" id="2.4.1.227" evidence="10"/>
<dbReference type="PANTHER" id="PTHR21015">
    <property type="entry name" value="UDP-N-ACETYLGLUCOSAMINE--N-ACETYLMURAMYL-(PENTAPEPTIDE) PYROPHOSPHORYL-UNDECAPRENOL N-ACETYLGLUCOSAMINE TRANSFERASE 1"/>
    <property type="match status" value="1"/>
</dbReference>
<dbReference type="GO" id="GO:0050511">
    <property type="term" value="F:undecaprenyldiphospho-muramoylpentapeptide beta-N-acetylglucosaminyltransferase activity"/>
    <property type="evidence" value="ECO:0007669"/>
    <property type="project" value="UniProtKB-UniRule"/>
</dbReference>
<keyword evidence="2 10" id="KW-0132">Cell division</keyword>
<evidence type="ECO:0000256" key="11">
    <source>
        <dbReference type="SAM" id="Phobius"/>
    </source>
</evidence>
<name>A0A8J3DEV0_9BACT</name>
<dbReference type="InterPro" id="IPR007235">
    <property type="entry name" value="Glyco_trans_28_C"/>
</dbReference>
<feature type="binding site" evidence="10">
    <location>
        <position position="194"/>
    </location>
    <ligand>
        <name>UDP-N-acetyl-alpha-D-glucosamine</name>
        <dbReference type="ChEBI" id="CHEBI:57705"/>
    </ligand>
</feature>
<feature type="domain" description="Glycosyl transferase family 28 C-terminal" evidence="13">
    <location>
        <begin position="188"/>
        <end position="329"/>
    </location>
</feature>
<evidence type="ECO:0000256" key="3">
    <source>
        <dbReference type="ARBA" id="ARBA00022676"/>
    </source>
</evidence>
<dbReference type="Proteomes" id="UP000642829">
    <property type="component" value="Unassembled WGS sequence"/>
</dbReference>
<reference evidence="14" key="1">
    <citation type="journal article" date="2014" name="Int. J. Syst. Evol. Microbiol.">
        <title>Complete genome sequence of Corynebacterium casei LMG S-19264T (=DSM 44701T), isolated from a smear-ripened cheese.</title>
        <authorList>
            <consortium name="US DOE Joint Genome Institute (JGI-PGF)"/>
            <person name="Walter F."/>
            <person name="Albersmeier A."/>
            <person name="Kalinowski J."/>
            <person name="Ruckert C."/>
        </authorList>
    </citation>
    <scope>NUCLEOTIDE SEQUENCE</scope>
    <source>
        <strain evidence="14">KCTC 12870</strain>
    </source>
</reference>
<evidence type="ECO:0000256" key="2">
    <source>
        <dbReference type="ARBA" id="ARBA00022618"/>
    </source>
</evidence>
<feature type="binding site" evidence="10">
    <location>
        <position position="295"/>
    </location>
    <ligand>
        <name>UDP-N-acetyl-alpha-D-glucosamine</name>
        <dbReference type="ChEBI" id="CHEBI:57705"/>
    </ligand>
</feature>
<dbReference type="PANTHER" id="PTHR21015:SF22">
    <property type="entry name" value="GLYCOSYLTRANSFERASE"/>
    <property type="match status" value="1"/>
</dbReference>
<dbReference type="RefSeq" id="WP_189516857.1">
    <property type="nucleotide sequence ID" value="NZ_BMXG01000025.1"/>
</dbReference>
<keyword evidence="3 10" id="KW-0328">Glycosyltransferase</keyword>
<keyword evidence="15" id="KW-1185">Reference proteome</keyword>
<organism evidence="14 15">
    <name type="scientific">Cerasicoccus arenae</name>
    <dbReference type="NCBI Taxonomy" id="424488"/>
    <lineage>
        <taxon>Bacteria</taxon>
        <taxon>Pseudomonadati</taxon>
        <taxon>Verrucomicrobiota</taxon>
        <taxon>Opitutia</taxon>
        <taxon>Puniceicoccales</taxon>
        <taxon>Cerasicoccaceae</taxon>
        <taxon>Cerasicoccus</taxon>
    </lineage>
</organism>
<evidence type="ECO:0000256" key="6">
    <source>
        <dbReference type="ARBA" id="ARBA00022984"/>
    </source>
</evidence>
<dbReference type="SUPFAM" id="SSF53756">
    <property type="entry name" value="UDP-Glycosyltransferase/glycogen phosphorylase"/>
    <property type="match status" value="1"/>
</dbReference>
<dbReference type="InterPro" id="IPR006009">
    <property type="entry name" value="GlcNAc_MurG"/>
</dbReference>
<comment type="subcellular location">
    <subcellularLocation>
        <location evidence="10">Cell membrane</location>
        <topology evidence="10">Peripheral membrane protein</topology>
        <orientation evidence="10">Cytoplasmic side</orientation>
    </subcellularLocation>
</comment>
<feature type="binding site" evidence="10">
    <location>
        <begin position="11"/>
        <end position="13"/>
    </location>
    <ligand>
        <name>UDP-N-acetyl-alpha-D-glucosamine</name>
        <dbReference type="ChEBI" id="CHEBI:57705"/>
    </ligand>
</feature>
<dbReference type="Pfam" id="PF04101">
    <property type="entry name" value="Glyco_tran_28_C"/>
    <property type="match status" value="1"/>
</dbReference>
<keyword evidence="4 10" id="KW-0808">Transferase</keyword>
<dbReference type="GO" id="GO:0005886">
    <property type="term" value="C:plasma membrane"/>
    <property type="evidence" value="ECO:0007669"/>
    <property type="project" value="UniProtKB-SubCell"/>
</dbReference>
<comment type="similarity">
    <text evidence="10">Belongs to the glycosyltransferase 28 family. MurG subfamily.</text>
</comment>
<feature type="domain" description="Glycosyltransferase family 28 N-terminal" evidence="12">
    <location>
        <begin position="4"/>
        <end position="141"/>
    </location>
</feature>
<evidence type="ECO:0000256" key="5">
    <source>
        <dbReference type="ARBA" id="ARBA00022960"/>
    </source>
</evidence>
<evidence type="ECO:0000256" key="4">
    <source>
        <dbReference type="ARBA" id="ARBA00022679"/>
    </source>
</evidence>
<dbReference type="GO" id="GO:0071555">
    <property type="term" value="P:cell wall organization"/>
    <property type="evidence" value="ECO:0007669"/>
    <property type="project" value="UniProtKB-KW"/>
</dbReference>
<dbReference type="GO" id="GO:0005975">
    <property type="term" value="P:carbohydrate metabolic process"/>
    <property type="evidence" value="ECO:0007669"/>
    <property type="project" value="InterPro"/>
</dbReference>
<gene>
    <name evidence="10 14" type="primary">murG</name>
    <name evidence="14" type="ORF">GCM10007047_30770</name>
</gene>
<comment type="pathway">
    <text evidence="10">Cell wall biogenesis; peptidoglycan biosynthesis.</text>
</comment>
<keyword evidence="5 10" id="KW-0133">Cell shape</keyword>
<accession>A0A8J3DEV0</accession>
<feature type="binding site" evidence="10">
    <location>
        <position position="123"/>
    </location>
    <ligand>
        <name>UDP-N-acetyl-alpha-D-glucosamine</name>
        <dbReference type="ChEBI" id="CHEBI:57705"/>
    </ligand>
</feature>
<evidence type="ECO:0000256" key="8">
    <source>
        <dbReference type="ARBA" id="ARBA00023306"/>
    </source>
</evidence>
<keyword evidence="9 10" id="KW-0961">Cell wall biogenesis/degradation</keyword>
<reference evidence="14" key="2">
    <citation type="submission" date="2020-09" db="EMBL/GenBank/DDBJ databases">
        <authorList>
            <person name="Sun Q."/>
            <person name="Kim S."/>
        </authorList>
    </citation>
    <scope>NUCLEOTIDE SEQUENCE</scope>
    <source>
        <strain evidence="14">KCTC 12870</strain>
    </source>
</reference>
<feature type="transmembrane region" description="Helical" evidence="11">
    <location>
        <begin position="94"/>
        <end position="119"/>
    </location>
</feature>
<protein>
    <recommendedName>
        <fullName evidence="10">UDP-N-acetylglucosamine--N-acetylmuramyl-(pentapeptide) pyrophosphoryl-undecaprenol N-acetylglucosamine transferase</fullName>
        <ecNumber evidence="10">2.4.1.227</ecNumber>
    </recommendedName>
    <alternativeName>
        <fullName evidence="10">Undecaprenyl-PP-MurNAc-pentapeptide-UDPGlcNAc GlcNAc transferase</fullName>
    </alternativeName>
</protein>
<dbReference type="GO" id="GO:0008360">
    <property type="term" value="P:regulation of cell shape"/>
    <property type="evidence" value="ECO:0007669"/>
    <property type="project" value="UniProtKB-KW"/>
</dbReference>
<evidence type="ECO:0000313" key="15">
    <source>
        <dbReference type="Proteomes" id="UP000642829"/>
    </source>
</evidence>
<evidence type="ECO:0000256" key="1">
    <source>
        <dbReference type="ARBA" id="ARBA00022475"/>
    </source>
</evidence>
<evidence type="ECO:0000259" key="12">
    <source>
        <dbReference type="Pfam" id="PF03033"/>
    </source>
</evidence>
<dbReference type="InterPro" id="IPR004276">
    <property type="entry name" value="GlycoTrans_28_N"/>
</dbReference>
<comment type="caution">
    <text evidence="10">Lacks conserved residue(s) required for the propagation of feature annotation.</text>
</comment>
<evidence type="ECO:0000256" key="10">
    <source>
        <dbReference type="HAMAP-Rule" id="MF_00033"/>
    </source>
</evidence>
<evidence type="ECO:0000256" key="9">
    <source>
        <dbReference type="ARBA" id="ARBA00023316"/>
    </source>
</evidence>
<keyword evidence="1 10" id="KW-1003">Cell membrane</keyword>
<dbReference type="UniPathway" id="UPA00219"/>
<dbReference type="Pfam" id="PF03033">
    <property type="entry name" value="Glyco_transf_28"/>
    <property type="match status" value="1"/>
</dbReference>
<keyword evidence="11" id="KW-1133">Transmembrane helix</keyword>
<dbReference type="GO" id="GO:0009252">
    <property type="term" value="P:peptidoglycan biosynthetic process"/>
    <property type="evidence" value="ECO:0007669"/>
    <property type="project" value="UniProtKB-UniRule"/>
</dbReference>
<dbReference type="Gene3D" id="3.40.50.2000">
    <property type="entry name" value="Glycogen Phosphorylase B"/>
    <property type="match status" value="2"/>
</dbReference>
<evidence type="ECO:0000259" key="13">
    <source>
        <dbReference type="Pfam" id="PF04101"/>
    </source>
</evidence>
<dbReference type="HAMAP" id="MF_00033">
    <property type="entry name" value="MurG"/>
    <property type="match status" value="1"/>
</dbReference>
<keyword evidence="6 10" id="KW-0573">Peptidoglycan synthesis</keyword>
<comment type="function">
    <text evidence="10">Cell wall formation. Catalyzes the transfer of a GlcNAc subunit on undecaprenyl-pyrophosphoryl-MurNAc-pentapeptide (lipid intermediate I) to form undecaprenyl-pyrophosphoryl-MurNAc-(pentapeptide)GlcNAc (lipid intermediate II).</text>
</comment>
<keyword evidence="7 10" id="KW-0472">Membrane</keyword>
<keyword evidence="8 10" id="KW-0131">Cell cycle</keyword>
<dbReference type="EMBL" id="BMXG01000025">
    <property type="protein sequence ID" value="GHC11291.1"/>
    <property type="molecule type" value="Genomic_DNA"/>
</dbReference>
<dbReference type="AlphaFoldDB" id="A0A8J3DEV0"/>
<dbReference type="CDD" id="cd03785">
    <property type="entry name" value="GT28_MurG"/>
    <property type="match status" value="1"/>
</dbReference>
<comment type="caution">
    <text evidence="14">The sequence shown here is derived from an EMBL/GenBank/DDBJ whole genome shotgun (WGS) entry which is preliminary data.</text>
</comment>
<sequence length="364" mass="39606">MSNFVISCGGTGGHLAPGIAIAEALQESGHHCRLIISNKDVDSRLVKNYPQLQYARSPGMGFSMSPVKFVKFNIEQIRALVFTMKLMREFKADAVIGFGGFLTVGAVFAAFLTGVPVMLHEANRRAGRAIRMLAGFARRVYLPPGVNIKGLPRRMIHHCGYPIRKEIQRMPQDEARAKLGLDVTGKLLLILGGSQGATALNTWVTDNFEALAKDNISVYCITGLNKTAGGAIERISSDGQTARAVFTPFVDSMAVALSAADLVVARAGAGSIAEFARCRLPSILVPYPYSADDHQMANAQFLEQQGGAMVVQESELDRLLGEVTDLIFNDWLIKRFRENLERLDRANPVDRIVKDMASIAADPA</sequence>